<feature type="compositionally biased region" description="Basic and acidic residues" evidence="4">
    <location>
        <begin position="203"/>
        <end position="212"/>
    </location>
</feature>
<dbReference type="InterPro" id="IPR057544">
    <property type="entry name" value="Beta-prop_SPT8"/>
</dbReference>
<dbReference type="InterPro" id="IPR015943">
    <property type="entry name" value="WD40/YVTN_repeat-like_dom_sf"/>
</dbReference>
<protein>
    <recommendedName>
        <fullName evidence="6">Transcription factor spt8 beta-propeller domain-containing protein</fullName>
    </recommendedName>
</protein>
<feature type="repeat" description="WD" evidence="3">
    <location>
        <begin position="71"/>
        <end position="112"/>
    </location>
</feature>
<dbReference type="EMBL" id="JASBNA010000003">
    <property type="protein sequence ID" value="KAK7693508.1"/>
    <property type="molecule type" value="Genomic_DNA"/>
</dbReference>
<dbReference type="SMART" id="SM00320">
    <property type="entry name" value="WD40"/>
    <property type="match status" value="3"/>
</dbReference>
<dbReference type="AlphaFoldDB" id="A0AAW0GIL9"/>
<feature type="domain" description="Transcription factor spt8 beta-propeller" evidence="6">
    <location>
        <begin position="283"/>
        <end position="382"/>
    </location>
</feature>
<feature type="domain" description="Transcription factor spt8 beta-propeller" evidence="6">
    <location>
        <begin position="6"/>
        <end position="130"/>
    </location>
</feature>
<evidence type="ECO:0000256" key="1">
    <source>
        <dbReference type="ARBA" id="ARBA00022574"/>
    </source>
</evidence>
<organism evidence="7 8">
    <name type="scientific">Cerrena zonata</name>
    <dbReference type="NCBI Taxonomy" id="2478898"/>
    <lineage>
        <taxon>Eukaryota</taxon>
        <taxon>Fungi</taxon>
        <taxon>Dikarya</taxon>
        <taxon>Basidiomycota</taxon>
        <taxon>Agaricomycotina</taxon>
        <taxon>Agaricomycetes</taxon>
        <taxon>Polyporales</taxon>
        <taxon>Cerrenaceae</taxon>
        <taxon>Cerrena</taxon>
    </lineage>
</organism>
<dbReference type="InterPro" id="IPR001680">
    <property type="entry name" value="WD40_rpt"/>
</dbReference>
<gene>
    <name evidence="7" type="ORF">QCA50_003076</name>
</gene>
<dbReference type="PANTHER" id="PTHR44006">
    <property type="entry name" value="U5 SMALL NUCLEAR RIBONUCLEOPROTEIN 40 KDA PROTEIN"/>
    <property type="match status" value="1"/>
</dbReference>
<feature type="region of interest" description="Disordered" evidence="4">
    <location>
        <begin position="200"/>
        <end position="272"/>
    </location>
</feature>
<keyword evidence="1 3" id="KW-0853">WD repeat</keyword>
<feature type="compositionally biased region" description="Polar residues" evidence="4">
    <location>
        <begin position="231"/>
        <end position="241"/>
    </location>
</feature>
<dbReference type="Proteomes" id="UP001385951">
    <property type="component" value="Unassembled WGS sequence"/>
</dbReference>
<dbReference type="GO" id="GO:0071013">
    <property type="term" value="C:catalytic step 2 spliceosome"/>
    <property type="evidence" value="ECO:0007669"/>
    <property type="project" value="TreeGrafter"/>
</dbReference>
<accession>A0AAW0GIL9</accession>
<name>A0AAW0GIL9_9APHY</name>
<sequence length="414" mass="45200">MEGLMKAAQLRCWWENPTDYPQVGPAEDTELCPPYSLLMQSDALWALSGSNRGNINLYTVRHEPGRLCYVMPGHRGPVSSMAMAHDEKGFYSAGWDSEAYLWDLNTGQPVRNFKSHASQLTSIAVKPVAAPHFLGQQNWMDQQQAAQNVNPPRHVDESYDLPDNLVPMQKVESDEMGNAGLSPVHQLNFSETQGVPVVTAGQAKDDDAKSDASFDPLFDDEPDADGEGETDNGSQPPQSATQGSYPSQPSQPQPPSQMFQPPRGPPALAPKNAPPVLDAMSYTTYSPDVVMIASIDGQIVLWDRRVNTPGRGVGRLWMSEKTPPWCVSACWSADGGQIYAGRRNETVDIYDVRQLGTASSGIPRILKTLRNPASSGVVSCVVPFQMVVISLVHLMIISVFGMLLKPGSLMHPEK</sequence>
<dbReference type="SUPFAM" id="SSF50978">
    <property type="entry name" value="WD40 repeat-like"/>
    <property type="match status" value="1"/>
</dbReference>
<dbReference type="GO" id="GO:0003723">
    <property type="term" value="F:RNA binding"/>
    <property type="evidence" value="ECO:0007669"/>
    <property type="project" value="TreeGrafter"/>
</dbReference>
<dbReference type="InterPro" id="IPR052234">
    <property type="entry name" value="U5_snRNP_Component"/>
</dbReference>
<dbReference type="PROSITE" id="PS50294">
    <property type="entry name" value="WD_REPEATS_REGION"/>
    <property type="match status" value="1"/>
</dbReference>
<evidence type="ECO:0000259" key="6">
    <source>
        <dbReference type="Pfam" id="PF23798"/>
    </source>
</evidence>
<evidence type="ECO:0000256" key="3">
    <source>
        <dbReference type="PROSITE-ProRule" id="PRU00221"/>
    </source>
</evidence>
<keyword evidence="5" id="KW-0472">Membrane</keyword>
<keyword evidence="8" id="KW-1185">Reference proteome</keyword>
<evidence type="ECO:0000256" key="2">
    <source>
        <dbReference type="ARBA" id="ARBA00022737"/>
    </source>
</evidence>
<keyword evidence="5" id="KW-0812">Transmembrane</keyword>
<feature type="compositionally biased region" description="Acidic residues" evidence="4">
    <location>
        <begin position="217"/>
        <end position="230"/>
    </location>
</feature>
<comment type="caution">
    <text evidence="7">The sequence shown here is derived from an EMBL/GenBank/DDBJ whole genome shotgun (WGS) entry which is preliminary data.</text>
</comment>
<evidence type="ECO:0000313" key="7">
    <source>
        <dbReference type="EMBL" id="KAK7693508.1"/>
    </source>
</evidence>
<dbReference type="Gene3D" id="2.130.10.10">
    <property type="entry name" value="YVTN repeat-like/Quinoprotein amine dehydrogenase"/>
    <property type="match status" value="2"/>
</dbReference>
<feature type="transmembrane region" description="Helical" evidence="5">
    <location>
        <begin position="384"/>
        <end position="404"/>
    </location>
</feature>
<dbReference type="PANTHER" id="PTHR44006:SF1">
    <property type="entry name" value="U5 SMALL NUCLEAR RIBONUCLEOPROTEIN 40 KDA PROTEIN"/>
    <property type="match status" value="1"/>
</dbReference>
<keyword evidence="5" id="KW-1133">Transmembrane helix</keyword>
<proteinExistence type="predicted"/>
<evidence type="ECO:0000256" key="4">
    <source>
        <dbReference type="SAM" id="MobiDB-lite"/>
    </source>
</evidence>
<keyword evidence="2" id="KW-0677">Repeat</keyword>
<dbReference type="InterPro" id="IPR036322">
    <property type="entry name" value="WD40_repeat_dom_sf"/>
</dbReference>
<evidence type="ECO:0000256" key="5">
    <source>
        <dbReference type="SAM" id="Phobius"/>
    </source>
</evidence>
<evidence type="ECO:0000313" key="8">
    <source>
        <dbReference type="Proteomes" id="UP001385951"/>
    </source>
</evidence>
<reference evidence="7 8" key="1">
    <citation type="submission" date="2022-09" db="EMBL/GenBank/DDBJ databases">
        <authorList>
            <person name="Palmer J.M."/>
        </authorList>
    </citation>
    <scope>NUCLEOTIDE SEQUENCE [LARGE SCALE GENOMIC DNA]</scope>
    <source>
        <strain evidence="7 8">DSM 7382</strain>
    </source>
</reference>
<dbReference type="PROSITE" id="PS50082">
    <property type="entry name" value="WD_REPEATS_2"/>
    <property type="match status" value="1"/>
</dbReference>
<dbReference type="Pfam" id="PF23798">
    <property type="entry name" value="Beta-prop_SPT8"/>
    <property type="match status" value="2"/>
</dbReference>